<dbReference type="PANTHER" id="PTHR13887:SF41">
    <property type="entry name" value="THIOREDOXIN SUPERFAMILY PROTEIN"/>
    <property type="match status" value="1"/>
</dbReference>
<accession>A0ABT5GH71</accession>
<dbReference type="InterPro" id="IPR036249">
    <property type="entry name" value="Thioredoxin-like_sf"/>
</dbReference>
<dbReference type="Proteomes" id="UP001150259">
    <property type="component" value="Unassembled WGS sequence"/>
</dbReference>
<name>A0ABT5GH71_9MICO</name>
<dbReference type="PANTHER" id="PTHR13887">
    <property type="entry name" value="GLUTATHIONE S-TRANSFERASE KAPPA"/>
    <property type="match status" value="1"/>
</dbReference>
<keyword evidence="3" id="KW-1185">Reference proteome</keyword>
<reference evidence="2 3" key="1">
    <citation type="submission" date="2022-11" db="EMBL/GenBank/DDBJ databases">
        <title>Anaerobic phenanthrene biodegradation by a DNRA strain PheN6.</title>
        <authorList>
            <person name="Zhang Z."/>
        </authorList>
    </citation>
    <scope>NUCLEOTIDE SEQUENCE [LARGE SCALE GENOMIC DNA]</scope>
    <source>
        <strain evidence="2 3">PheN6</strain>
    </source>
</reference>
<evidence type="ECO:0000313" key="2">
    <source>
        <dbReference type="EMBL" id="MDC5697567.1"/>
    </source>
</evidence>
<feature type="domain" description="DSBA-like thioredoxin" evidence="1">
    <location>
        <begin position="3"/>
        <end position="207"/>
    </location>
</feature>
<evidence type="ECO:0000313" key="3">
    <source>
        <dbReference type="Proteomes" id="UP001150259"/>
    </source>
</evidence>
<dbReference type="SUPFAM" id="SSF52833">
    <property type="entry name" value="Thioredoxin-like"/>
    <property type="match status" value="1"/>
</dbReference>
<dbReference type="RefSeq" id="WP_272462144.1">
    <property type="nucleotide sequence ID" value="NZ_JAPFQL010000037.1"/>
</dbReference>
<organism evidence="2 3">
    <name type="scientific">Intrasporangium calvum</name>
    <dbReference type="NCBI Taxonomy" id="53358"/>
    <lineage>
        <taxon>Bacteria</taxon>
        <taxon>Bacillati</taxon>
        <taxon>Actinomycetota</taxon>
        <taxon>Actinomycetes</taxon>
        <taxon>Micrococcales</taxon>
        <taxon>Intrasporangiaceae</taxon>
        <taxon>Intrasporangium</taxon>
    </lineage>
</organism>
<comment type="caution">
    <text evidence="2">The sequence shown here is derived from an EMBL/GenBank/DDBJ whole genome shotgun (WGS) entry which is preliminary data.</text>
</comment>
<protein>
    <submittedName>
        <fullName evidence="2">DsbA family oxidoreductase</fullName>
    </submittedName>
</protein>
<dbReference type="Gene3D" id="3.40.30.10">
    <property type="entry name" value="Glutaredoxin"/>
    <property type="match status" value="1"/>
</dbReference>
<sequence>MKIDIWTDIVCPYCYLGRRRFELALERFEHRDDVEVQWHSFELDRNAEPVSEHDLPGLIAAKYDTSREEAVAQHERLAAEAADLGLELNWRTARHGNTFDAHRLVHLAAEVGGPELAGRAHERLMRAYFTDGRAIGDRETLVELAPELGLDADAVRDMLGSDDFGNHVRSDEATAKMLGITGVPFFVLDRRYGISGAQPVEVFEQAFAQAWAAKDEEREPAMSGGGCGGCGPDGCGGACSA</sequence>
<proteinExistence type="predicted"/>
<evidence type="ECO:0000259" key="1">
    <source>
        <dbReference type="Pfam" id="PF01323"/>
    </source>
</evidence>
<dbReference type="Pfam" id="PF01323">
    <property type="entry name" value="DSBA"/>
    <property type="match status" value="1"/>
</dbReference>
<dbReference type="InterPro" id="IPR001853">
    <property type="entry name" value="DSBA-like_thioredoxin_dom"/>
</dbReference>
<gene>
    <name evidence="2" type="ORF">OO014_09885</name>
</gene>
<dbReference type="EMBL" id="JAPFQL010000037">
    <property type="protein sequence ID" value="MDC5697567.1"/>
    <property type="molecule type" value="Genomic_DNA"/>
</dbReference>
<dbReference type="CDD" id="cd03024">
    <property type="entry name" value="DsbA_FrnE"/>
    <property type="match status" value="1"/>
</dbReference>